<evidence type="ECO:0000313" key="9">
    <source>
        <dbReference type="Proteomes" id="UP000183447"/>
    </source>
</evidence>
<keyword evidence="2" id="KW-0547">Nucleotide-binding</keyword>
<dbReference type="CDD" id="cd18808">
    <property type="entry name" value="SF1_C_Upf1"/>
    <property type="match status" value="1"/>
</dbReference>
<dbReference type="EMBL" id="FPKU01000002">
    <property type="protein sequence ID" value="SFZ84483.1"/>
    <property type="molecule type" value="Genomic_DNA"/>
</dbReference>
<gene>
    <name evidence="8" type="ORF">SAMN02983003_2035</name>
</gene>
<evidence type="ECO:0000256" key="5">
    <source>
        <dbReference type="ARBA" id="ARBA00022840"/>
    </source>
</evidence>
<organism evidence="8 9">
    <name type="scientific">Devosia enhydra</name>
    <dbReference type="NCBI Taxonomy" id="665118"/>
    <lineage>
        <taxon>Bacteria</taxon>
        <taxon>Pseudomonadati</taxon>
        <taxon>Pseudomonadota</taxon>
        <taxon>Alphaproteobacteria</taxon>
        <taxon>Hyphomicrobiales</taxon>
        <taxon>Devosiaceae</taxon>
        <taxon>Devosia</taxon>
    </lineage>
</organism>
<evidence type="ECO:0000256" key="6">
    <source>
        <dbReference type="SAM" id="MobiDB-lite"/>
    </source>
</evidence>
<accession>A0A1K2HXM2</accession>
<reference evidence="8 9" key="1">
    <citation type="submission" date="2016-11" db="EMBL/GenBank/DDBJ databases">
        <authorList>
            <person name="Jaros S."/>
            <person name="Januszkiewicz K."/>
            <person name="Wedrychowicz H."/>
        </authorList>
    </citation>
    <scope>NUCLEOTIDE SEQUENCE [LARGE SCALE GENOMIC DNA]</scope>
    <source>
        <strain evidence="8 9">ATCC 23634</strain>
    </source>
</reference>
<keyword evidence="5" id="KW-0067">ATP-binding</keyword>
<evidence type="ECO:0000256" key="4">
    <source>
        <dbReference type="ARBA" id="ARBA00022806"/>
    </source>
</evidence>
<keyword evidence="4 8" id="KW-0347">Helicase</keyword>
<feature type="compositionally biased region" description="Acidic residues" evidence="6">
    <location>
        <begin position="1690"/>
        <end position="1702"/>
    </location>
</feature>
<dbReference type="InterPro" id="IPR050534">
    <property type="entry name" value="Coronavir_polyprotein_1ab"/>
</dbReference>
<dbReference type="OrthoDB" id="9757917at2"/>
<dbReference type="PROSITE" id="PS50011">
    <property type="entry name" value="PROTEIN_KINASE_DOM"/>
    <property type="match status" value="1"/>
</dbReference>
<evidence type="ECO:0000256" key="2">
    <source>
        <dbReference type="ARBA" id="ARBA00022741"/>
    </source>
</evidence>
<proteinExistence type="inferred from homology"/>
<dbReference type="Pfam" id="PF00069">
    <property type="entry name" value="Pkinase"/>
    <property type="match status" value="1"/>
</dbReference>
<dbReference type="Pfam" id="PF13086">
    <property type="entry name" value="AAA_11"/>
    <property type="match status" value="1"/>
</dbReference>
<feature type="domain" description="Protein kinase" evidence="7">
    <location>
        <begin position="115"/>
        <end position="366"/>
    </location>
</feature>
<feature type="region of interest" description="Disordered" evidence="6">
    <location>
        <begin position="1681"/>
        <end position="1702"/>
    </location>
</feature>
<dbReference type="GO" id="GO:0004672">
    <property type="term" value="F:protein kinase activity"/>
    <property type="evidence" value="ECO:0007669"/>
    <property type="project" value="InterPro"/>
</dbReference>
<dbReference type="SUPFAM" id="SSF52540">
    <property type="entry name" value="P-loop containing nucleoside triphosphate hydrolases"/>
    <property type="match status" value="2"/>
</dbReference>
<keyword evidence="3" id="KW-0378">Hydrolase</keyword>
<evidence type="ECO:0000256" key="1">
    <source>
        <dbReference type="ARBA" id="ARBA00007913"/>
    </source>
</evidence>
<dbReference type="InterPro" id="IPR049468">
    <property type="entry name" value="Restrct_endonuc-II-like_dom"/>
</dbReference>
<dbReference type="SUPFAM" id="SSF56112">
    <property type="entry name" value="Protein kinase-like (PK-like)"/>
    <property type="match status" value="1"/>
</dbReference>
<dbReference type="STRING" id="665118.SAMN02983003_2035"/>
<dbReference type="PANTHER" id="PTHR43788">
    <property type="entry name" value="DNA2/NAM7 HELICASE FAMILY MEMBER"/>
    <property type="match status" value="1"/>
</dbReference>
<dbReference type="GO" id="GO:0005524">
    <property type="term" value="F:ATP binding"/>
    <property type="evidence" value="ECO:0007669"/>
    <property type="project" value="UniProtKB-KW"/>
</dbReference>
<keyword evidence="9" id="KW-1185">Reference proteome</keyword>
<protein>
    <submittedName>
        <fullName evidence="8">Superfamily I DNA and/or RNA helicase</fullName>
    </submittedName>
</protein>
<dbReference type="Pfam" id="PF13087">
    <property type="entry name" value="AAA_12"/>
    <property type="match status" value="1"/>
</dbReference>
<dbReference type="InterPro" id="IPR027417">
    <property type="entry name" value="P-loop_NTPase"/>
</dbReference>
<evidence type="ECO:0000259" key="7">
    <source>
        <dbReference type="PROSITE" id="PS50011"/>
    </source>
</evidence>
<dbReference type="SMART" id="SM00220">
    <property type="entry name" value="S_TKc"/>
    <property type="match status" value="1"/>
</dbReference>
<dbReference type="InterPro" id="IPR041677">
    <property type="entry name" value="DNA2/NAM7_AAA_11"/>
</dbReference>
<name>A0A1K2HXM2_9HYPH</name>
<dbReference type="Gene3D" id="3.40.50.300">
    <property type="entry name" value="P-loop containing nucleotide triphosphate hydrolases"/>
    <property type="match status" value="3"/>
</dbReference>
<evidence type="ECO:0000256" key="3">
    <source>
        <dbReference type="ARBA" id="ARBA00022801"/>
    </source>
</evidence>
<dbReference type="PANTHER" id="PTHR43788:SF8">
    <property type="entry name" value="DNA-BINDING PROTEIN SMUBP-2"/>
    <property type="match status" value="1"/>
</dbReference>
<sequence>MTTTILERYRHCPNCGSDRPEGEWLCKNDVAGEKCLWPLADQPVHTAPADTGSVIAMPPPPAATRVCANGHPMADDLEICFVCGADAMVATPPAGSATTTGEAAGAPIEDEPESAVTIEIEGLSELRQLRAPQGQPFTSFTARDAAAREVFVTLYDEGAEPDPQVYQTLRRLPRDHVPELITIGRHDGRSYDVFELIGGGSLAEAGYPAATDPDLMRRLITELAGVLTSFEEVGLRHRDLNPRTILIRGRDPLDLVVAGFGSARMSDFDLESVAPLELTRYSAPEAIVGAVSAASDWWSAGMIVLEQATAGQCFEGTNDQALRLHVVTRGIDIPPMADTKLRLLLRGLLARDPHSRWSGNQVRAWLRGEPVEVPDDERTIVGDGNGTEISLGGRDYTRADQFALAAAEPANWDEAQEMLLNGVVATWLSGAQIEGKIQARFRRAIGNENVASDYRHALALMAMNPNLPLTLRGEIVTPAWLLAHADDGYEIVTGEVGRHLEQFDQASWIVALASRAEAVRDRAKLLEIELDESRLRVALLSTSRPNLEAEREVLRRVYPDTDHAGLASILERPRLSDEDLIILISAATTQFVAFETLINAAGDLASRTGVDFEREPSVELFVRPRREIFSLIDQRTANFARCGDPVVDEWVDTFRVERRMTLARAAIVLGVPDDQWLEPPRQQYVANLLSHFEKRVTGTVSRGPLARFTIGKTTPRLDLSEMGTALRPADSILNLLIGRTDTPIPLDPSAYAADENRQSRLRRLVSHAQTFRRDTGLDGRTMGFPFLLVREARSAASEPQARPRLAPVLLWPIIIEFPVGSPSAAISFDKEREEVRLNPALETMLPPNEFQRWKMARDELLSRGAIRYADVLDVFGSLAQPRSRTLERLPSRDLKVPLGTVQLLASAALFNAEFAGQAVAEDIRQMVRMPPAGTGLDAVLRIGGELQFDDQPEAGRERDRFLVVAADPSQESAVFKSRSAPGLLVEGPPGTGKSQTIVNVVTDAIGRGETVLVVCQKQAALKVVQKRLDAEGMGDRLFLVVDINKDREIIARTIREQRDLVRAVPEGRLSALLKQRDERTARIEALEAEIDATHTALYKEDSGSGLTYRDVLDQLIALEEEGPWIAASPLRPIFTGLKPADLSVIEETCGPLAPLWLASRFENSPLHALKQFAVDPSVAVAFDKHLEAFVVAETQRAAAIESTVVSPEVEDVGTHRDWLETDGSSLERMSDGLRSYLNAWLDLFETPAAGSQGDPLIARIREIGAALAEVPADDHSDELFAPLLQLDDNELARSLDDARKSSSAAGVLGFLNFRRHARHGRLKRFLEANNLPADKAGKALLHGALELEAALRPLREEMAEICRALRVAVPPDATVATLLHYQQALGTTLEAVRPLALAVRASPWKAEAVAATRAATAGAFSELRERMLGAFLRSDARRTSRDALLALEAWFESDWLRKADEAVSGRGSMAGMVAAIRDSAPRLNAFQRFRLRATALQPEVLRVFAMLREWQDQFDDVPQSELDPLFRRTVRREALLAWKGRIEATQPQLLVEAGEIQQKVTSLAALDREVLGLNKQILRLDIDPDRLGTQVAWDDLTRMRGPRAKRLREILDQGRDLGLMRMRPIWLMNPDVASRVLPLKAGLFDVVIYDEASQMQVEFAVPTLFRAKRVLIAGDEKQMPPTSFFSSSQVEDEEDESSDEAFDDAITEAERVAQEETWNRREVKDCPDLLQLGRGVLPTTTLQIHYRSRYRELIDYSNSAFYGGGLSVPASHPADEIKRVRPIEVVRANGIYEAQTNAIEAERVVDVVAGLWAKPTPPSIGVVTFNRKQADLVEEALNRRAAMDGEFLRAYRRERDRTQGGEDMGFFVKNVENVQGDERDVIVFSTTFGRDKHGAFRRVFGVLGQAGGERRLNVAVTRAREKVILVTSMPLGDVSDWLTTGQANKPRDYLQAYIDYAERLSSGDLDSAAASARRLNTRSGIARFDASEQGQSGFVQSVGKFIATLGVDAEVSRVGDAFQLDFAIKDPRTGLFGIGIECDAPRHQLLSKARAREIWRPSVLKRELKALHRVTSHSWYHEPKEERDRLRSAIAAALT</sequence>
<evidence type="ECO:0000313" key="8">
    <source>
        <dbReference type="EMBL" id="SFZ84483.1"/>
    </source>
</evidence>
<dbReference type="InterPro" id="IPR000719">
    <property type="entry name" value="Prot_kinase_dom"/>
</dbReference>
<dbReference type="Gene3D" id="1.10.510.10">
    <property type="entry name" value="Transferase(Phosphotransferase) domain 1"/>
    <property type="match status" value="1"/>
</dbReference>
<dbReference type="InterPro" id="IPR011009">
    <property type="entry name" value="Kinase-like_dom_sf"/>
</dbReference>
<dbReference type="InterPro" id="IPR047187">
    <property type="entry name" value="SF1_C_Upf1"/>
</dbReference>
<comment type="similarity">
    <text evidence="1">Belongs to the DNA2/NAM7 helicase family.</text>
</comment>
<dbReference type="GO" id="GO:0043139">
    <property type="term" value="F:5'-3' DNA helicase activity"/>
    <property type="evidence" value="ECO:0007669"/>
    <property type="project" value="TreeGrafter"/>
</dbReference>
<dbReference type="Pfam" id="PF18741">
    <property type="entry name" value="MTES_1575"/>
    <property type="match status" value="1"/>
</dbReference>
<dbReference type="GO" id="GO:0016787">
    <property type="term" value="F:hydrolase activity"/>
    <property type="evidence" value="ECO:0007669"/>
    <property type="project" value="UniProtKB-KW"/>
</dbReference>
<dbReference type="InterPro" id="IPR041679">
    <property type="entry name" value="DNA2/NAM7-like_C"/>
</dbReference>
<dbReference type="Proteomes" id="UP000183447">
    <property type="component" value="Unassembled WGS sequence"/>
</dbReference>